<dbReference type="EMBL" id="CP110232">
    <property type="protein sequence ID" value="WEG73096.1"/>
    <property type="molecule type" value="Genomic_DNA"/>
</dbReference>
<name>A0AAF0I7L0_9ENTE</name>
<protein>
    <submittedName>
        <fullName evidence="1">Uncharacterized protein</fullName>
    </submittedName>
</protein>
<accession>A0AAF0I7L0</accession>
<organism evidence="1 2">
    <name type="scientific">Vagococcus intermedius</name>
    <dbReference type="NCBI Taxonomy" id="2991418"/>
    <lineage>
        <taxon>Bacteria</taxon>
        <taxon>Bacillati</taxon>
        <taxon>Bacillota</taxon>
        <taxon>Bacilli</taxon>
        <taxon>Lactobacillales</taxon>
        <taxon>Enterococcaceae</taxon>
        <taxon>Vagococcus</taxon>
    </lineage>
</organism>
<dbReference type="Proteomes" id="UP001179647">
    <property type="component" value="Chromosome"/>
</dbReference>
<proteinExistence type="predicted"/>
<reference evidence="1" key="1">
    <citation type="submission" date="2022-10" db="EMBL/GenBank/DDBJ databases">
        <title>Vagococcus sp. isolated from poultry meat.</title>
        <authorList>
            <person name="Johansson P."/>
            <person name="Bjorkroth J."/>
        </authorList>
    </citation>
    <scope>NUCLEOTIDE SEQUENCE</scope>
    <source>
        <strain evidence="1">STAA11</strain>
    </source>
</reference>
<evidence type="ECO:0000313" key="2">
    <source>
        <dbReference type="Proteomes" id="UP001179647"/>
    </source>
</evidence>
<sequence>MKETTLAFSNELSIGVLNCDTLELTRINHVKQDHWIFKTFQVPFDWYWQEDILIIASQRVVPRPNWHRKIYLEEQEIECYGKYLFFFQYHTINNQALLVTSLNLQRFEKIKSQLWYG</sequence>
<dbReference type="RefSeq" id="WP_275468899.1">
    <property type="nucleotide sequence ID" value="NZ_CP110232.1"/>
</dbReference>
<keyword evidence="2" id="KW-1185">Reference proteome</keyword>
<dbReference type="KEGG" id="vie:OL234_09020"/>
<dbReference type="AlphaFoldDB" id="A0AAF0I7L0"/>
<evidence type="ECO:0000313" key="1">
    <source>
        <dbReference type="EMBL" id="WEG73096.1"/>
    </source>
</evidence>
<gene>
    <name evidence="1" type="ORF">OL234_09020</name>
</gene>